<proteinExistence type="predicted"/>
<comment type="caution">
    <text evidence="2">The sequence shown here is derived from an EMBL/GenBank/DDBJ whole genome shotgun (WGS) entry which is preliminary data.</text>
</comment>
<dbReference type="Proteomes" id="UP000599391">
    <property type="component" value="Unassembled WGS sequence"/>
</dbReference>
<evidence type="ECO:0000313" key="3">
    <source>
        <dbReference type="Proteomes" id="UP000599391"/>
    </source>
</evidence>
<protein>
    <submittedName>
        <fullName evidence="2">Uncharacterized protein</fullName>
    </submittedName>
</protein>
<dbReference type="EMBL" id="JAECZB010000028">
    <property type="protein sequence ID" value="MBH8553306.1"/>
    <property type="molecule type" value="Genomic_DNA"/>
</dbReference>
<evidence type="ECO:0000256" key="1">
    <source>
        <dbReference type="SAM" id="Phobius"/>
    </source>
</evidence>
<reference evidence="2 3" key="1">
    <citation type="journal article" date="2021" name="Int. J. Syst. Evol. Microbiol.">
        <title>Amazonocrinis nigriterrae gen. nov., sp. nov., Atlanticothrix silvestris gen. nov., sp. nov. and Dendronalium phyllosphericum gen. nov., sp. nov., nostocacean cyanobacteria from Brazilian environments.</title>
        <authorList>
            <person name="Alvarenga D.O."/>
            <person name="Andreote A.P.D."/>
            <person name="Branco L.H.Z."/>
            <person name="Delbaje E."/>
            <person name="Cruz R.B."/>
            <person name="Varani A.M."/>
            <person name="Fiore M.F."/>
        </authorList>
    </citation>
    <scope>NUCLEOTIDE SEQUENCE [LARGE SCALE GENOMIC DNA]</scope>
    <source>
        <strain evidence="2 3">CENA357</strain>
    </source>
</reference>
<dbReference type="RefSeq" id="WP_214439592.1">
    <property type="nucleotide sequence ID" value="NZ_JAECZB010000028.1"/>
</dbReference>
<gene>
    <name evidence="2" type="ORF">I8751_13165</name>
</gene>
<dbReference type="AlphaFoldDB" id="A0A8J7HDU9"/>
<keyword evidence="3" id="KW-1185">Reference proteome</keyword>
<feature type="transmembrane region" description="Helical" evidence="1">
    <location>
        <begin position="12"/>
        <end position="37"/>
    </location>
</feature>
<accession>A0A8J7HDU9</accession>
<keyword evidence="1" id="KW-0812">Transmembrane</keyword>
<sequence>MDENSNRKDAVAMWSFGIVMTQSSGLTTVSAFLAELLGKKENTVRQQLFNSLPLKGG</sequence>
<keyword evidence="1" id="KW-0472">Membrane</keyword>
<organism evidence="2 3">
    <name type="scientific">Atlanticothrix silvestris CENA357</name>
    <dbReference type="NCBI Taxonomy" id="1725252"/>
    <lineage>
        <taxon>Bacteria</taxon>
        <taxon>Bacillati</taxon>
        <taxon>Cyanobacteriota</taxon>
        <taxon>Cyanophyceae</taxon>
        <taxon>Nostocales</taxon>
        <taxon>Nodulariaceae</taxon>
        <taxon>Atlanticothrix</taxon>
        <taxon>Atlanticothrix silvestris</taxon>
    </lineage>
</organism>
<name>A0A8J7HDU9_9CYAN</name>
<evidence type="ECO:0000313" key="2">
    <source>
        <dbReference type="EMBL" id="MBH8553306.1"/>
    </source>
</evidence>
<keyword evidence="1" id="KW-1133">Transmembrane helix</keyword>